<name>A0ABU3H8F2_9BACL</name>
<keyword evidence="2" id="KW-0378">Hydrolase</keyword>
<reference evidence="2 3" key="1">
    <citation type="submission" date="2023-07" db="EMBL/GenBank/DDBJ databases">
        <title>Genomic Encyclopedia of Type Strains, Phase IV (KMG-IV): sequencing the most valuable type-strain genomes for metagenomic binning, comparative biology and taxonomic classification.</title>
        <authorList>
            <person name="Goeker M."/>
        </authorList>
    </citation>
    <scope>NUCLEOTIDE SEQUENCE [LARGE SCALE GENOMIC DNA]</scope>
    <source>
        <strain evidence="2 3">T98</strain>
    </source>
</reference>
<accession>A0ABU3H8F2</accession>
<dbReference type="EMBL" id="JAUSUY010000010">
    <property type="protein sequence ID" value="MDT3427084.1"/>
    <property type="molecule type" value="Genomic_DNA"/>
</dbReference>
<dbReference type="InterPro" id="IPR013739">
    <property type="entry name" value="Beta_galactosidase_C"/>
</dbReference>
<dbReference type="InterPro" id="IPR013780">
    <property type="entry name" value="Glyco_hydro_b"/>
</dbReference>
<protein>
    <submittedName>
        <fullName evidence="2">Beta-galactosidase</fullName>
        <ecNumber evidence="2">3.2.1.23</ecNumber>
    </submittedName>
</protein>
<proteinExistence type="predicted"/>
<dbReference type="Pfam" id="PF08533">
    <property type="entry name" value="Glyco_hydro_42C"/>
    <property type="match status" value="1"/>
</dbReference>
<gene>
    <name evidence="2" type="ORF">J2Z22_002620</name>
</gene>
<dbReference type="EC" id="3.2.1.23" evidence="2"/>
<keyword evidence="3" id="KW-1185">Reference proteome</keyword>
<dbReference type="GO" id="GO:0004565">
    <property type="term" value="F:beta-galactosidase activity"/>
    <property type="evidence" value="ECO:0007669"/>
    <property type="project" value="UniProtKB-EC"/>
</dbReference>
<dbReference type="RefSeq" id="WP_232238853.1">
    <property type="nucleotide sequence ID" value="NZ_JAUSUY010000010.1"/>
</dbReference>
<dbReference type="Proteomes" id="UP001248709">
    <property type="component" value="Unassembled WGS sequence"/>
</dbReference>
<dbReference type="Gene3D" id="2.60.40.1180">
    <property type="entry name" value="Golgi alpha-mannosidase II"/>
    <property type="match status" value="1"/>
</dbReference>
<sequence>MKNGTSYLFLMNHTDAELRTESGSAGMTDLLTGSQVSGTAAVPAKGVMILKG</sequence>
<comment type="caution">
    <text evidence="2">The sequence shown here is derived from an EMBL/GenBank/DDBJ whole genome shotgun (WGS) entry which is preliminary data.</text>
</comment>
<keyword evidence="2" id="KW-0326">Glycosidase</keyword>
<evidence type="ECO:0000313" key="2">
    <source>
        <dbReference type="EMBL" id="MDT3427084.1"/>
    </source>
</evidence>
<evidence type="ECO:0000259" key="1">
    <source>
        <dbReference type="Pfam" id="PF08533"/>
    </source>
</evidence>
<organism evidence="2 3">
    <name type="scientific">Paenibacillus forsythiae</name>
    <dbReference type="NCBI Taxonomy" id="365616"/>
    <lineage>
        <taxon>Bacteria</taxon>
        <taxon>Bacillati</taxon>
        <taxon>Bacillota</taxon>
        <taxon>Bacilli</taxon>
        <taxon>Bacillales</taxon>
        <taxon>Paenibacillaceae</taxon>
        <taxon>Paenibacillus</taxon>
    </lineage>
</organism>
<feature type="domain" description="Beta-galactosidase C-terminal" evidence="1">
    <location>
        <begin position="2"/>
        <end position="51"/>
    </location>
</feature>
<evidence type="ECO:0000313" key="3">
    <source>
        <dbReference type="Proteomes" id="UP001248709"/>
    </source>
</evidence>